<reference evidence="2" key="1">
    <citation type="submission" date="2021-01" db="EMBL/GenBank/DDBJ databases">
        <authorList>
            <person name="Corre E."/>
            <person name="Pelletier E."/>
            <person name="Niang G."/>
            <person name="Scheremetjew M."/>
            <person name="Finn R."/>
            <person name="Kale V."/>
            <person name="Holt S."/>
            <person name="Cochrane G."/>
            <person name="Meng A."/>
            <person name="Brown T."/>
            <person name="Cohen L."/>
        </authorList>
    </citation>
    <scope>NUCLEOTIDE SEQUENCE</scope>
    <source>
        <strain evidence="2">CCMP1594</strain>
    </source>
</reference>
<dbReference type="AlphaFoldDB" id="A0A6T2EXN1"/>
<name>A0A6T2EXN1_9EUGL</name>
<evidence type="ECO:0000313" key="1">
    <source>
        <dbReference type="EMBL" id="CAE0825880.1"/>
    </source>
</evidence>
<dbReference type="EMBL" id="HBJA01107457">
    <property type="protein sequence ID" value="CAE0825881.1"/>
    <property type="molecule type" value="Transcribed_RNA"/>
</dbReference>
<organism evidence="2">
    <name type="scientific">Eutreptiella gymnastica</name>
    <dbReference type="NCBI Taxonomy" id="73025"/>
    <lineage>
        <taxon>Eukaryota</taxon>
        <taxon>Discoba</taxon>
        <taxon>Euglenozoa</taxon>
        <taxon>Euglenida</taxon>
        <taxon>Spirocuta</taxon>
        <taxon>Euglenophyceae</taxon>
        <taxon>Eutreptiales</taxon>
        <taxon>Eutreptiaceae</taxon>
        <taxon>Eutreptiella</taxon>
    </lineage>
</organism>
<proteinExistence type="predicted"/>
<protein>
    <submittedName>
        <fullName evidence="2">Uncharacterized protein</fullName>
    </submittedName>
</protein>
<evidence type="ECO:0000313" key="2">
    <source>
        <dbReference type="EMBL" id="CAE0825881.1"/>
    </source>
</evidence>
<gene>
    <name evidence="1" type="ORF">EGYM00163_LOCUS37132</name>
    <name evidence="2" type="ORF">EGYM00163_LOCUS37133</name>
</gene>
<accession>A0A6T2EXN1</accession>
<dbReference type="EMBL" id="HBJA01107456">
    <property type="protein sequence ID" value="CAE0825880.1"/>
    <property type="molecule type" value="Transcribed_RNA"/>
</dbReference>
<sequence>MGPGFMYDSSAEKMDKLRHDHLHNSANSAFDSKLDRFKPGKTTGPGMIYNAFKKDTIQHNIDSHPISGYQSAFKGGERFNNKPQGCGADRVYSYKCPTDIQTRVGQYMAK</sequence>